<dbReference type="AlphaFoldDB" id="A0A3G2L999"/>
<dbReference type="OrthoDB" id="1427559at2"/>
<name>A0A3G2L999_9FLAO</name>
<reference evidence="3 4" key="1">
    <citation type="submission" date="2018-08" db="EMBL/GenBank/DDBJ databases">
        <title>The reduced genetic potential of extracellular carbohydrate catabolism in Euzebyella marina RN62, a Flavobacteriia bacterium isolated from the hadal water.</title>
        <authorList>
            <person name="Xue C."/>
        </authorList>
    </citation>
    <scope>NUCLEOTIDE SEQUENCE [LARGE SCALE GENOMIC DNA]</scope>
    <source>
        <strain evidence="3 4">RN62</strain>
    </source>
</reference>
<protein>
    <recommendedName>
        <fullName evidence="5">Lipoprotein</fullName>
    </recommendedName>
</protein>
<dbReference type="RefSeq" id="WP_121849856.1">
    <property type="nucleotide sequence ID" value="NZ_CP032050.1"/>
</dbReference>
<feature type="region of interest" description="Disordered" evidence="1">
    <location>
        <begin position="203"/>
        <end position="249"/>
    </location>
</feature>
<sequence>MKNSKLSLSLISYSLIAFTLLSCVTENKTEADCPDCPCTVADDNYNNGIILPEQARKLYLNYEKRRVSLIQDYEDEIDKRNSDKEQKVPKTDNQKSNNANDKDPNGARFDVARYVYYDYEDLKKYMAYIENEAKLAGEELSTLRFYFANYPDQDKFPDGKEVVHRRQNSIMMSPTVKRNDKDYIFYTDDAGEGKRRIVLLKNDFQPEGNKNQDTDSKSEASLAPSFSSAPIYAPKSTTKNEGNSAPPPY</sequence>
<dbReference type="Proteomes" id="UP000276309">
    <property type="component" value="Chromosome"/>
</dbReference>
<feature type="compositionally biased region" description="Basic and acidic residues" evidence="1">
    <location>
        <begin position="78"/>
        <end position="93"/>
    </location>
</feature>
<evidence type="ECO:0000256" key="2">
    <source>
        <dbReference type="SAM" id="SignalP"/>
    </source>
</evidence>
<evidence type="ECO:0000313" key="3">
    <source>
        <dbReference type="EMBL" id="AYN68845.1"/>
    </source>
</evidence>
<feature type="region of interest" description="Disordered" evidence="1">
    <location>
        <begin position="78"/>
        <end position="105"/>
    </location>
</feature>
<dbReference type="PROSITE" id="PS51257">
    <property type="entry name" value="PROKAR_LIPOPROTEIN"/>
    <property type="match status" value="1"/>
</dbReference>
<proteinExistence type="predicted"/>
<feature type="signal peptide" evidence="2">
    <location>
        <begin position="1"/>
        <end position="19"/>
    </location>
</feature>
<gene>
    <name evidence="3" type="ORF">D1013_16385</name>
</gene>
<keyword evidence="4" id="KW-1185">Reference proteome</keyword>
<evidence type="ECO:0000256" key="1">
    <source>
        <dbReference type="SAM" id="MobiDB-lite"/>
    </source>
</evidence>
<evidence type="ECO:0008006" key="5">
    <source>
        <dbReference type="Google" id="ProtNLM"/>
    </source>
</evidence>
<feature type="chain" id="PRO_5017953488" description="Lipoprotein" evidence="2">
    <location>
        <begin position="20"/>
        <end position="249"/>
    </location>
</feature>
<organism evidence="3 4">
    <name type="scientific">Euzebyella marina</name>
    <dbReference type="NCBI Taxonomy" id="1761453"/>
    <lineage>
        <taxon>Bacteria</taxon>
        <taxon>Pseudomonadati</taxon>
        <taxon>Bacteroidota</taxon>
        <taxon>Flavobacteriia</taxon>
        <taxon>Flavobacteriales</taxon>
        <taxon>Flavobacteriaceae</taxon>
        <taxon>Euzebyella</taxon>
    </lineage>
</organism>
<dbReference type="EMBL" id="CP032050">
    <property type="protein sequence ID" value="AYN68845.1"/>
    <property type="molecule type" value="Genomic_DNA"/>
</dbReference>
<keyword evidence="2" id="KW-0732">Signal</keyword>
<accession>A0A3G2L999</accession>
<evidence type="ECO:0000313" key="4">
    <source>
        <dbReference type="Proteomes" id="UP000276309"/>
    </source>
</evidence>
<dbReference type="KEGG" id="emar:D1013_16385"/>